<dbReference type="RefSeq" id="XP_007418794.1">
    <property type="nucleotide sequence ID" value="XM_007418732.1"/>
</dbReference>
<gene>
    <name evidence="2" type="ORF">MELLADRAFT_84146</name>
</gene>
<dbReference type="VEuPathDB" id="FungiDB:MELLADRAFT_84146"/>
<dbReference type="eggNOG" id="ENOG502QQB6">
    <property type="taxonomic scope" value="Eukaryota"/>
</dbReference>
<dbReference type="OrthoDB" id="2506374at2759"/>
<dbReference type="Proteomes" id="UP000001072">
    <property type="component" value="Unassembled WGS sequence"/>
</dbReference>
<name>F4SBN7_MELLP</name>
<dbReference type="AlphaFoldDB" id="F4SBN7"/>
<dbReference type="KEGG" id="mlr:MELLADRAFT_84146"/>
<accession>F4SBN7</accession>
<keyword evidence="3" id="KW-1185">Reference proteome</keyword>
<dbReference type="InParanoid" id="F4SBN7"/>
<proteinExistence type="predicted"/>
<evidence type="ECO:0000313" key="3">
    <source>
        <dbReference type="Proteomes" id="UP000001072"/>
    </source>
</evidence>
<sequence>MDKYFFALAGIPNLDRPTDEEPEPDRAAPQVPLLTLEDEEKYCPIYDELVDHAKVIWCEGKCHSGKDMNKLSLKRVRQLGKLLARDGDQLKFKYVFLAASAHPPAKDTGTGWSRKYTSVPAITKWADCEIGLSRVFATVAQGESMIKAISHNQHTTAKKKSKASTSTQMPQPSDVLKTELARALNQQLILGYCPTRGKCFPLTADPVAGLVKRKVPVELFKNRNQN</sequence>
<evidence type="ECO:0000256" key="1">
    <source>
        <dbReference type="SAM" id="MobiDB-lite"/>
    </source>
</evidence>
<evidence type="ECO:0000313" key="2">
    <source>
        <dbReference type="EMBL" id="EGF97931.1"/>
    </source>
</evidence>
<feature type="region of interest" description="Disordered" evidence="1">
    <location>
        <begin position="150"/>
        <end position="172"/>
    </location>
</feature>
<dbReference type="HOGENOM" id="CLU_1225013_0_0_1"/>
<dbReference type="GeneID" id="18933368"/>
<protein>
    <submittedName>
        <fullName evidence="2">Uncharacterized protein</fullName>
    </submittedName>
</protein>
<dbReference type="EMBL" id="GL883192">
    <property type="protein sequence ID" value="EGF97931.1"/>
    <property type="molecule type" value="Genomic_DNA"/>
</dbReference>
<reference evidence="3" key="1">
    <citation type="journal article" date="2011" name="Proc. Natl. Acad. Sci. U.S.A.">
        <title>Obligate biotrophy features unraveled by the genomic analysis of rust fungi.</title>
        <authorList>
            <person name="Duplessis S."/>
            <person name="Cuomo C.A."/>
            <person name="Lin Y.-C."/>
            <person name="Aerts A."/>
            <person name="Tisserant E."/>
            <person name="Veneault-Fourrey C."/>
            <person name="Joly D.L."/>
            <person name="Hacquard S."/>
            <person name="Amselem J."/>
            <person name="Cantarel B.L."/>
            <person name="Chiu R."/>
            <person name="Coutinho P.M."/>
            <person name="Feau N."/>
            <person name="Field M."/>
            <person name="Frey P."/>
            <person name="Gelhaye E."/>
            <person name="Goldberg J."/>
            <person name="Grabherr M.G."/>
            <person name="Kodira C.D."/>
            <person name="Kohler A."/>
            <person name="Kuees U."/>
            <person name="Lindquist E.A."/>
            <person name="Lucas S.M."/>
            <person name="Mago R."/>
            <person name="Mauceli E."/>
            <person name="Morin E."/>
            <person name="Murat C."/>
            <person name="Pangilinan J.L."/>
            <person name="Park R."/>
            <person name="Pearson M."/>
            <person name="Quesneville H."/>
            <person name="Rouhier N."/>
            <person name="Sakthikumar S."/>
            <person name="Salamov A.A."/>
            <person name="Schmutz J."/>
            <person name="Selles B."/>
            <person name="Shapiro H."/>
            <person name="Tanguay P."/>
            <person name="Tuskan G.A."/>
            <person name="Henrissat B."/>
            <person name="Van de Peer Y."/>
            <person name="Rouze P."/>
            <person name="Ellis J.G."/>
            <person name="Dodds P.N."/>
            <person name="Schein J.E."/>
            <person name="Zhong S."/>
            <person name="Hamelin R.C."/>
            <person name="Grigoriev I.V."/>
            <person name="Szabo L.J."/>
            <person name="Martin F."/>
        </authorList>
    </citation>
    <scope>NUCLEOTIDE SEQUENCE [LARGE SCALE GENOMIC DNA]</scope>
    <source>
        <strain evidence="3">98AG31 / pathotype 3-4-7</strain>
    </source>
</reference>
<organism evidence="3">
    <name type="scientific">Melampsora larici-populina (strain 98AG31 / pathotype 3-4-7)</name>
    <name type="common">Poplar leaf rust fungus</name>
    <dbReference type="NCBI Taxonomy" id="747676"/>
    <lineage>
        <taxon>Eukaryota</taxon>
        <taxon>Fungi</taxon>
        <taxon>Dikarya</taxon>
        <taxon>Basidiomycota</taxon>
        <taxon>Pucciniomycotina</taxon>
        <taxon>Pucciniomycetes</taxon>
        <taxon>Pucciniales</taxon>
        <taxon>Melampsoraceae</taxon>
        <taxon>Melampsora</taxon>
    </lineage>
</organism>